<dbReference type="Proteomes" id="UP000316184">
    <property type="component" value="Unassembled WGS sequence"/>
</dbReference>
<accession>A0A561U2Z5</accession>
<gene>
    <name evidence="2" type="ORF">FHU35_15567</name>
</gene>
<evidence type="ECO:0000313" key="3">
    <source>
        <dbReference type="Proteomes" id="UP000316184"/>
    </source>
</evidence>
<name>A0A561U2Z5_9PSEU</name>
<dbReference type="InterPro" id="IPR007278">
    <property type="entry name" value="DUF397"/>
</dbReference>
<dbReference type="AlphaFoldDB" id="A0A561U2Z5"/>
<dbReference type="RefSeq" id="WP_145743703.1">
    <property type="nucleotide sequence ID" value="NZ_VIWX01000005.1"/>
</dbReference>
<proteinExistence type="predicted"/>
<dbReference type="EMBL" id="VIWX01000005">
    <property type="protein sequence ID" value="TWF93710.1"/>
    <property type="molecule type" value="Genomic_DNA"/>
</dbReference>
<evidence type="ECO:0000313" key="2">
    <source>
        <dbReference type="EMBL" id="TWF93710.1"/>
    </source>
</evidence>
<reference evidence="2 3" key="1">
    <citation type="submission" date="2019-06" db="EMBL/GenBank/DDBJ databases">
        <title>Sequencing the genomes of 1000 actinobacteria strains.</title>
        <authorList>
            <person name="Klenk H.-P."/>
        </authorList>
    </citation>
    <scope>NUCLEOTIDE SEQUENCE [LARGE SCALE GENOMIC DNA]</scope>
    <source>
        <strain evidence="2 3">DSM 46699</strain>
    </source>
</reference>
<keyword evidence="3" id="KW-1185">Reference proteome</keyword>
<dbReference type="Pfam" id="PF04149">
    <property type="entry name" value="DUF397"/>
    <property type="match status" value="1"/>
</dbReference>
<comment type="caution">
    <text evidence="2">The sequence shown here is derived from an EMBL/GenBank/DDBJ whole genome shotgun (WGS) entry which is preliminary data.</text>
</comment>
<sequence>MSTRIAPHDWRTSSYTTTTNCVEVALTPDVVAVRDTKDRHGPVLTFSAAAFSEFLAGVKER</sequence>
<protein>
    <submittedName>
        <fullName evidence="2">Uncharacterized protein DUF397</fullName>
    </submittedName>
</protein>
<evidence type="ECO:0000259" key="1">
    <source>
        <dbReference type="Pfam" id="PF04149"/>
    </source>
</evidence>
<organism evidence="2 3">
    <name type="scientific">Saccharopolyspora dendranthemae</name>
    <dbReference type="NCBI Taxonomy" id="1181886"/>
    <lineage>
        <taxon>Bacteria</taxon>
        <taxon>Bacillati</taxon>
        <taxon>Actinomycetota</taxon>
        <taxon>Actinomycetes</taxon>
        <taxon>Pseudonocardiales</taxon>
        <taxon>Pseudonocardiaceae</taxon>
        <taxon>Saccharopolyspora</taxon>
    </lineage>
</organism>
<feature type="domain" description="DUF397" evidence="1">
    <location>
        <begin position="9"/>
        <end position="59"/>
    </location>
</feature>
<dbReference type="OrthoDB" id="3697313at2"/>